<dbReference type="PROSITE" id="PS50010">
    <property type="entry name" value="DH_2"/>
    <property type="match status" value="1"/>
</dbReference>
<evidence type="ECO:0000313" key="3">
    <source>
        <dbReference type="EMBL" id="PPQ79904.1"/>
    </source>
</evidence>
<feature type="domain" description="DH" evidence="2">
    <location>
        <begin position="415"/>
        <end position="607"/>
    </location>
</feature>
<dbReference type="InterPro" id="IPR000219">
    <property type="entry name" value="DH_dom"/>
</dbReference>
<sequence>MLWSFKRFINFTLNAVRTRVQSPLITQAHNESEHPPEEFVFYPPKIKVTKPESEQIASQLCQCGYQRLEFCPYCEYDQSVQVEGSISLENGPSSPDIDGPLNYAQMDGSDGPSRPRKLRKIKSDYPRTQHEILDQEVVIAARPNSILSNHSRTPLLNNGLQPKSNYLPLSPEQRTPKKLEKRGRRQRSDSLPSPSMLYSTFSDISDDGQLFNAMTVSKSKSLRSFGPRPDPISKSIETDALVALAWTGQTSPSSSHFTTPSSDGSVSPSYFGSGSFLLSPTDQISSCSPIISHPSTAGTPNEKHRSVLRKQKDPNDPKFIPSRPWTLAMVITDDGITDERLVNDLEHMRIKDTTVDASIIPDRYPLAQGFPPDYHTQLYDSLAEYPLQSGEMIPDPIPPSDSSWTSARHALLLCRELVRTERRYLASLKILITNGTNTPPPPQMLPYLPCLISVSDSMLTLMQENPSVQGVSQAFLTCKDQLGEAFVSWCSVVGHFFDSDDGVKHKSSSEETTDTHPKHIHPAASLRGLSTESILPIVVTEPNKIRKNSKARPSVRDLAILPTQRIMRYVLIFKELHALTPASYSSFSFVEFAVQAAELIAQSADMAQGHTAFVQSTH</sequence>
<name>A0A409WN25_PSICY</name>
<reference evidence="3 4" key="1">
    <citation type="journal article" date="2018" name="Evol. Lett.">
        <title>Horizontal gene cluster transfer increased hallucinogenic mushroom diversity.</title>
        <authorList>
            <person name="Reynolds H.T."/>
            <person name="Vijayakumar V."/>
            <person name="Gluck-Thaler E."/>
            <person name="Korotkin H.B."/>
            <person name="Matheny P.B."/>
            <person name="Slot J.C."/>
        </authorList>
    </citation>
    <scope>NUCLEOTIDE SEQUENCE [LARGE SCALE GENOMIC DNA]</scope>
    <source>
        <strain evidence="3 4">2631</strain>
    </source>
</reference>
<feature type="region of interest" description="Disordered" evidence="1">
    <location>
        <begin position="501"/>
        <end position="520"/>
    </location>
</feature>
<dbReference type="GO" id="GO:0005085">
    <property type="term" value="F:guanyl-nucleotide exchange factor activity"/>
    <property type="evidence" value="ECO:0007669"/>
    <property type="project" value="InterPro"/>
</dbReference>
<protein>
    <recommendedName>
        <fullName evidence="2">DH domain-containing protein</fullName>
    </recommendedName>
</protein>
<dbReference type="InParanoid" id="A0A409WN25"/>
<feature type="compositionally biased region" description="Basic and acidic residues" evidence="1">
    <location>
        <begin position="301"/>
        <end position="316"/>
    </location>
</feature>
<evidence type="ECO:0000313" key="4">
    <source>
        <dbReference type="Proteomes" id="UP000283269"/>
    </source>
</evidence>
<proteinExistence type="predicted"/>
<feature type="region of interest" description="Disordered" evidence="1">
    <location>
        <begin position="288"/>
        <end position="319"/>
    </location>
</feature>
<dbReference type="InterPro" id="IPR035899">
    <property type="entry name" value="DBL_dom_sf"/>
</dbReference>
<dbReference type="OrthoDB" id="660555at2759"/>
<accession>A0A409WN25</accession>
<feature type="region of interest" description="Disordered" evidence="1">
    <location>
        <begin position="86"/>
        <end position="126"/>
    </location>
</feature>
<keyword evidence="4" id="KW-1185">Reference proteome</keyword>
<organism evidence="3 4">
    <name type="scientific">Psilocybe cyanescens</name>
    <dbReference type="NCBI Taxonomy" id="93625"/>
    <lineage>
        <taxon>Eukaryota</taxon>
        <taxon>Fungi</taxon>
        <taxon>Dikarya</taxon>
        <taxon>Basidiomycota</taxon>
        <taxon>Agaricomycotina</taxon>
        <taxon>Agaricomycetes</taxon>
        <taxon>Agaricomycetidae</taxon>
        <taxon>Agaricales</taxon>
        <taxon>Agaricineae</taxon>
        <taxon>Strophariaceae</taxon>
        <taxon>Psilocybe</taxon>
    </lineage>
</organism>
<dbReference type="STRING" id="93625.A0A409WN25"/>
<feature type="compositionally biased region" description="Polar residues" evidence="1">
    <location>
        <begin position="148"/>
        <end position="164"/>
    </location>
</feature>
<dbReference type="Proteomes" id="UP000283269">
    <property type="component" value="Unassembled WGS sequence"/>
</dbReference>
<dbReference type="Gene3D" id="1.20.900.10">
    <property type="entry name" value="Dbl homology (DH) domain"/>
    <property type="match status" value="1"/>
</dbReference>
<gene>
    <name evidence="3" type="ORF">CVT25_002960</name>
</gene>
<dbReference type="Pfam" id="PF00621">
    <property type="entry name" value="RhoGEF"/>
    <property type="match status" value="1"/>
</dbReference>
<dbReference type="AlphaFoldDB" id="A0A409WN25"/>
<feature type="region of interest" description="Disordered" evidence="1">
    <location>
        <begin position="148"/>
        <end position="196"/>
    </location>
</feature>
<feature type="compositionally biased region" description="Basic and acidic residues" evidence="1">
    <location>
        <begin position="501"/>
        <end position="517"/>
    </location>
</feature>
<comment type="caution">
    <text evidence="3">The sequence shown here is derived from an EMBL/GenBank/DDBJ whole genome shotgun (WGS) entry which is preliminary data.</text>
</comment>
<dbReference type="SUPFAM" id="SSF48065">
    <property type="entry name" value="DBL homology domain (DH-domain)"/>
    <property type="match status" value="1"/>
</dbReference>
<dbReference type="EMBL" id="NHYD01003359">
    <property type="protein sequence ID" value="PPQ79904.1"/>
    <property type="molecule type" value="Genomic_DNA"/>
</dbReference>
<evidence type="ECO:0000259" key="2">
    <source>
        <dbReference type="PROSITE" id="PS50010"/>
    </source>
</evidence>
<evidence type="ECO:0000256" key="1">
    <source>
        <dbReference type="SAM" id="MobiDB-lite"/>
    </source>
</evidence>